<reference evidence="2 3" key="1">
    <citation type="journal article" date="2005" name="Science">
        <title>The genome of the kinetoplastid parasite, Leishmania major.</title>
        <authorList>
            <person name="Ivens A.C."/>
            <person name="Peacock C.S."/>
            <person name="Worthey E.A."/>
            <person name="Murphy L."/>
            <person name="Aggarwal G."/>
            <person name="Berriman M."/>
            <person name="Sisk E."/>
            <person name="Rajandream M.A."/>
            <person name="Adlem E."/>
            <person name="Aert R."/>
            <person name="Anupama A."/>
            <person name="Apostolou Z."/>
            <person name="Attipoe P."/>
            <person name="Bason N."/>
            <person name="Bauser C."/>
            <person name="Beck A."/>
            <person name="Beverley S.M."/>
            <person name="Bianchettin G."/>
            <person name="Borzym K."/>
            <person name="Bothe G."/>
            <person name="Bruschi C.V."/>
            <person name="Collins M."/>
            <person name="Cadag E."/>
            <person name="Ciarloni L."/>
            <person name="Clayton C."/>
            <person name="Coulson R.M."/>
            <person name="Cronin A."/>
            <person name="Cruz A.K."/>
            <person name="Davies R.M."/>
            <person name="De Gaudenzi J."/>
            <person name="Dobson D.E."/>
            <person name="Duesterhoeft A."/>
            <person name="Fazelina G."/>
            <person name="Fosker N."/>
            <person name="Frasch A.C."/>
            <person name="Fraser A."/>
            <person name="Fuchs M."/>
            <person name="Gabel C."/>
            <person name="Goble A."/>
            <person name="Goffeau A."/>
            <person name="Harris D."/>
            <person name="Hertz-Fowler C."/>
            <person name="Hilbert H."/>
            <person name="Horn D."/>
            <person name="Huang Y."/>
            <person name="Klages S."/>
            <person name="Knights A."/>
            <person name="Kube M."/>
            <person name="Larke N."/>
            <person name="Litvin L."/>
            <person name="Lord A."/>
            <person name="Louie T."/>
            <person name="Marra M."/>
            <person name="Masuy D."/>
            <person name="Matthews K."/>
            <person name="Michaeli S."/>
            <person name="Mottram J.C."/>
            <person name="Muller-Auer S."/>
            <person name="Munden H."/>
            <person name="Nelson S."/>
            <person name="Norbertczak H."/>
            <person name="Oliver K."/>
            <person name="O'neil S."/>
            <person name="Pentony M."/>
            <person name="Pohl T.M."/>
            <person name="Price C."/>
            <person name="Purnelle B."/>
            <person name="Quail M.A."/>
            <person name="Rabbinowitsch E."/>
            <person name="Reinhardt R."/>
            <person name="Rieger M."/>
            <person name="Rinta J."/>
            <person name="Robben J."/>
            <person name="Robertson L."/>
            <person name="Ruiz J.C."/>
            <person name="Rutter S."/>
            <person name="Saunders D."/>
            <person name="Schafer M."/>
            <person name="Schein J."/>
            <person name="Schwartz D.C."/>
            <person name="Seeger K."/>
            <person name="Seyler A."/>
            <person name="Sharp S."/>
            <person name="Shin H."/>
            <person name="Sivam D."/>
            <person name="Squares R."/>
            <person name="Squares S."/>
            <person name="Tosato V."/>
            <person name="Vogt C."/>
            <person name="Volckaert G."/>
            <person name="Wambutt R."/>
            <person name="Warren T."/>
            <person name="Wedler H."/>
            <person name="Woodward J."/>
            <person name="Zhou S."/>
            <person name="Zimmermann W."/>
            <person name="Smith D.F."/>
            <person name="Blackwell J.M."/>
            <person name="Stuart K.D."/>
            <person name="Barrell B."/>
            <person name="Myler P.J."/>
        </authorList>
    </citation>
    <scope>NUCLEOTIDE SEQUENCE [LARGE SCALE GENOMIC DNA]</scope>
    <source>
        <strain evidence="3">MHOM/IL/81/Friedlin</strain>
    </source>
</reference>
<dbReference type="VEuPathDB" id="TriTrypDB:LMJFC_160015700"/>
<protein>
    <submittedName>
        <fullName evidence="2">Uncharacterized protein</fullName>
    </submittedName>
</protein>
<dbReference type="Proteomes" id="UP000000542">
    <property type="component" value="Chromosome 16"/>
</dbReference>
<evidence type="ECO:0000313" key="2">
    <source>
        <dbReference type="EMBL" id="CAJ03699.1"/>
    </source>
</evidence>
<feature type="region of interest" description="Disordered" evidence="1">
    <location>
        <begin position="195"/>
        <end position="225"/>
    </location>
</feature>
<accession>Q4QES9</accession>
<dbReference type="HOGENOM" id="CLU_935238_0_0_1"/>
<dbReference type="VEuPathDB" id="TriTrypDB:LMJSD75_160014500"/>
<gene>
    <name evidence="2" type="ORF">LMJF_16_0895</name>
</gene>
<sequence>MPQKMLAESLPLFRAARHRSCDVIPAPTQRRNPFIVAVGSSCGVQRAADGTASPFISALAPSVCQRSKTCSVPTAHRQLFSSRSAGPQRPSEQRCGGSRRLSWRTHLSQLLSEEQITRWRLRCEEQEERVEIALAKPSCRVVFSQVDVAAARSALGQGDERLGCGAYSRPHLPRSELVCATANEAHSLRAGRRRIKTKKHYSSGRRGGLQEHPTSETQNTASAPGPLYVRDSELLCALQRAEARIKQLEAGIVLQASAPWDKENTMSASSSTMAKPQASAFLDTIHPFLPLSPRLETL</sequence>
<keyword evidence="3" id="KW-1185">Reference proteome</keyword>
<dbReference type="VEuPathDB" id="TriTrypDB:LmjF.16.0895"/>
<dbReference type="GeneID" id="5650636"/>
<organism evidence="2 3">
    <name type="scientific">Leishmania major</name>
    <dbReference type="NCBI Taxonomy" id="5664"/>
    <lineage>
        <taxon>Eukaryota</taxon>
        <taxon>Discoba</taxon>
        <taxon>Euglenozoa</taxon>
        <taxon>Kinetoplastea</taxon>
        <taxon>Metakinetoplastina</taxon>
        <taxon>Trypanosomatida</taxon>
        <taxon>Trypanosomatidae</taxon>
        <taxon>Leishmaniinae</taxon>
        <taxon>Leishmania</taxon>
    </lineage>
</organism>
<proteinExistence type="predicted"/>
<evidence type="ECO:0000256" key="1">
    <source>
        <dbReference type="SAM" id="MobiDB-lite"/>
    </source>
</evidence>
<dbReference type="eggNOG" id="ENOG502SICV">
    <property type="taxonomic scope" value="Eukaryota"/>
</dbReference>
<dbReference type="VEuPathDB" id="TriTrypDB:LMJLV39_160014700"/>
<dbReference type="InParanoid" id="Q4QES9"/>
<dbReference type="EMBL" id="FR796412">
    <property type="protein sequence ID" value="CAJ03699.1"/>
    <property type="molecule type" value="Genomic_DNA"/>
</dbReference>
<dbReference type="RefSeq" id="XP_001682169.1">
    <property type="nucleotide sequence ID" value="XM_001682117.1"/>
</dbReference>
<name>Q4QES9_LEIMA</name>
<dbReference type="AlphaFoldDB" id="Q4QES9"/>
<reference evidence="2 3" key="2">
    <citation type="journal article" date="2011" name="Genome Res.">
        <title>Chromosome and gene copy number variation allow major structural change between species and strains of Leishmania.</title>
        <authorList>
            <person name="Rogers M.B."/>
            <person name="Hilley J.D."/>
            <person name="Dickens N.J."/>
            <person name="Wilkes J."/>
            <person name="Bates P.A."/>
            <person name="Depledge D.P."/>
            <person name="Harris D."/>
            <person name="Her Y."/>
            <person name="Herzyk P."/>
            <person name="Imamura H."/>
            <person name="Otto T.D."/>
            <person name="Sanders M."/>
            <person name="Seeger K."/>
            <person name="Dujardin J.C."/>
            <person name="Berriman M."/>
            <person name="Smith D.F."/>
            <person name="Hertz-Fowler C."/>
            <person name="Mottram J.C."/>
        </authorList>
    </citation>
    <scope>NUCLEOTIDE SEQUENCE [LARGE SCALE GENOMIC DNA]</scope>
    <source>
        <strain evidence="3">MHOM/IL/81/Friedlin</strain>
    </source>
</reference>
<evidence type="ECO:0000313" key="3">
    <source>
        <dbReference type="Proteomes" id="UP000000542"/>
    </source>
</evidence>
<dbReference type="OMA" id="QITRWRL"/>
<dbReference type="KEGG" id="lma:LMJF_16_0895"/>
<feature type="region of interest" description="Disordered" evidence="1">
    <location>
        <begin position="79"/>
        <end position="98"/>
    </location>
</feature>